<dbReference type="GO" id="GO:0005886">
    <property type="term" value="C:plasma membrane"/>
    <property type="evidence" value="ECO:0007669"/>
    <property type="project" value="UniProtKB-SubCell"/>
</dbReference>
<evidence type="ECO:0000256" key="2">
    <source>
        <dbReference type="ARBA" id="ARBA00022475"/>
    </source>
</evidence>
<feature type="transmembrane region" description="Helical" evidence="6">
    <location>
        <begin position="310"/>
        <end position="333"/>
    </location>
</feature>
<proteinExistence type="predicted"/>
<sequence length="442" mass="47159">MTFARSTSRPATPVRIAGMRRDPLVLSSFYLMLTMILGAAAGFLFWILVARLYPAADVGRASALLSCVALLSYFSLFGLSTTLVRTLPTSDRPGEETSTAVSSVSACTLVISGVFVILIPWTAPQLSFIHDSPWRLAAFVLLAGAAAVNLLTDSVFIALRATRINLLINGVLMSAVKVALPFALLAAGPFGIFLASGIASAVAATASVTMIRRSLRIHLRPFFSWGVLRDTLAYSLTNYAATTLNLVRQIVLPLVVLERLGPVPAATFFIAFQIANLLNSAAYAIGEALFAEGSQEGAHLRSLARRSAGIMLAVIAPTAAFVVLFAGPILRLFGDEYARNGTSTLIVFVLSSLATAFYTWTNFLLKVTCQLTATIASEVVAVGVMLSIALLNLDNGLIWAAVAWGLGNLASGSFAAMALTWSKRRHTTAQRHHPPGNWEVRL</sequence>
<feature type="transmembrane region" description="Helical" evidence="6">
    <location>
        <begin position="190"/>
        <end position="211"/>
    </location>
</feature>
<feature type="transmembrane region" description="Helical" evidence="6">
    <location>
        <begin position="164"/>
        <end position="184"/>
    </location>
</feature>
<feature type="transmembrane region" description="Helical" evidence="6">
    <location>
        <begin position="133"/>
        <end position="152"/>
    </location>
</feature>
<evidence type="ECO:0000313" key="8">
    <source>
        <dbReference type="Proteomes" id="UP000280298"/>
    </source>
</evidence>
<keyword evidence="8" id="KW-1185">Reference proteome</keyword>
<feature type="transmembrane region" description="Helical" evidence="6">
    <location>
        <begin position="61"/>
        <end position="79"/>
    </location>
</feature>
<protein>
    <submittedName>
        <fullName evidence="7">Lipopolysaccharide biosynthesis protein</fullName>
    </submittedName>
</protein>
<dbReference type="PANTHER" id="PTHR30250">
    <property type="entry name" value="PST FAMILY PREDICTED COLANIC ACID TRANSPORTER"/>
    <property type="match status" value="1"/>
</dbReference>
<evidence type="ECO:0000256" key="6">
    <source>
        <dbReference type="SAM" id="Phobius"/>
    </source>
</evidence>
<name>A0A3Q9EZ03_9ACTN</name>
<evidence type="ECO:0000256" key="1">
    <source>
        <dbReference type="ARBA" id="ARBA00004651"/>
    </source>
</evidence>
<dbReference type="AlphaFoldDB" id="A0A3Q9EZ03"/>
<keyword evidence="2" id="KW-1003">Cell membrane</keyword>
<keyword evidence="4 6" id="KW-1133">Transmembrane helix</keyword>
<dbReference type="EMBL" id="CP034539">
    <property type="protein sequence ID" value="AZQ39040.1"/>
    <property type="molecule type" value="Genomic_DNA"/>
</dbReference>
<comment type="subcellular location">
    <subcellularLocation>
        <location evidence="1">Cell membrane</location>
        <topology evidence="1">Multi-pass membrane protein</topology>
    </subcellularLocation>
</comment>
<feature type="transmembrane region" description="Helical" evidence="6">
    <location>
        <begin position="29"/>
        <end position="49"/>
    </location>
</feature>
<feature type="transmembrane region" description="Helical" evidence="6">
    <location>
        <begin position="397"/>
        <end position="421"/>
    </location>
</feature>
<dbReference type="OrthoDB" id="30633at2"/>
<dbReference type="Proteomes" id="UP000280298">
    <property type="component" value="Chromosome"/>
</dbReference>
<dbReference type="PANTHER" id="PTHR30250:SF11">
    <property type="entry name" value="O-ANTIGEN TRANSPORTER-RELATED"/>
    <property type="match status" value="1"/>
</dbReference>
<gene>
    <name evidence="7" type="ORF">EJ357_41055</name>
</gene>
<keyword evidence="5 6" id="KW-0472">Membrane</keyword>
<dbReference type="KEGG" id="scya:EJ357_41055"/>
<dbReference type="InterPro" id="IPR050833">
    <property type="entry name" value="Poly_Biosynth_Transport"/>
</dbReference>
<feature type="transmembrane region" description="Helical" evidence="6">
    <location>
        <begin position="345"/>
        <end position="365"/>
    </location>
</feature>
<evidence type="ECO:0000313" key="7">
    <source>
        <dbReference type="EMBL" id="AZQ39040.1"/>
    </source>
</evidence>
<organism evidence="7 8">
    <name type="scientific">Streptomyces cyaneochromogenes</name>
    <dbReference type="NCBI Taxonomy" id="2496836"/>
    <lineage>
        <taxon>Bacteria</taxon>
        <taxon>Bacillati</taxon>
        <taxon>Actinomycetota</taxon>
        <taxon>Actinomycetes</taxon>
        <taxon>Kitasatosporales</taxon>
        <taxon>Streptomycetaceae</taxon>
        <taxon>Streptomyces</taxon>
    </lineage>
</organism>
<evidence type="ECO:0000256" key="5">
    <source>
        <dbReference type="ARBA" id="ARBA00023136"/>
    </source>
</evidence>
<accession>A0A3Q9EZ03</accession>
<feature type="transmembrane region" description="Helical" evidence="6">
    <location>
        <begin position="100"/>
        <end position="121"/>
    </location>
</feature>
<reference evidence="7 8" key="1">
    <citation type="journal article" date="2019" name="Int. J. Syst. Evol. Microbiol.">
        <title>Streptomyces cyaneochromogenes sp. nov., a blue pigment-producing actinomycete from manganese-contaminated soil.</title>
        <authorList>
            <person name="Tang X."/>
            <person name="Zhao J."/>
            <person name="Li K."/>
            <person name="Chen Z."/>
            <person name="Sun Y."/>
            <person name="Gao J."/>
        </authorList>
    </citation>
    <scope>NUCLEOTIDE SEQUENCE [LARGE SCALE GENOMIC DNA]</scope>
    <source>
        <strain evidence="7 8">MK-45</strain>
    </source>
</reference>
<evidence type="ECO:0000256" key="4">
    <source>
        <dbReference type="ARBA" id="ARBA00022989"/>
    </source>
</evidence>
<feature type="transmembrane region" description="Helical" evidence="6">
    <location>
        <begin position="372"/>
        <end position="391"/>
    </location>
</feature>
<keyword evidence="3 6" id="KW-0812">Transmembrane</keyword>
<evidence type="ECO:0000256" key="3">
    <source>
        <dbReference type="ARBA" id="ARBA00022692"/>
    </source>
</evidence>